<dbReference type="GeneID" id="19342320"/>
<evidence type="ECO:0000313" key="1">
    <source>
        <dbReference type="EMBL" id="EME85229.1"/>
    </source>
</evidence>
<accession>M3A236</accession>
<reference evidence="1 2" key="1">
    <citation type="journal article" date="2012" name="PLoS Pathog.">
        <title>Diverse lifestyles and strategies of plant pathogenesis encoded in the genomes of eighteen Dothideomycetes fungi.</title>
        <authorList>
            <person name="Ohm R.A."/>
            <person name="Feau N."/>
            <person name="Henrissat B."/>
            <person name="Schoch C.L."/>
            <person name="Horwitz B.A."/>
            <person name="Barry K.W."/>
            <person name="Condon B.J."/>
            <person name="Copeland A.C."/>
            <person name="Dhillon B."/>
            <person name="Glaser F."/>
            <person name="Hesse C.N."/>
            <person name="Kosti I."/>
            <person name="LaButti K."/>
            <person name="Lindquist E.A."/>
            <person name="Lucas S."/>
            <person name="Salamov A.A."/>
            <person name="Bradshaw R.E."/>
            <person name="Ciuffetti L."/>
            <person name="Hamelin R.C."/>
            <person name="Kema G.H.J."/>
            <person name="Lawrence C."/>
            <person name="Scott J.A."/>
            <person name="Spatafora J.W."/>
            <person name="Turgeon B.G."/>
            <person name="de Wit P.J.G.M."/>
            <person name="Zhong S."/>
            <person name="Goodwin S.B."/>
            <person name="Grigoriev I.V."/>
        </authorList>
    </citation>
    <scope>NUCLEOTIDE SEQUENCE [LARGE SCALE GENOMIC DNA]</scope>
    <source>
        <strain evidence="1 2">CIRAD86</strain>
    </source>
</reference>
<keyword evidence="2" id="KW-1185">Reference proteome</keyword>
<dbReference type="AlphaFoldDB" id="M3A236"/>
<dbReference type="Proteomes" id="UP000016932">
    <property type="component" value="Unassembled WGS sequence"/>
</dbReference>
<sequence length="473" mass="52679">MAESIAADYLVIGAGAMGMAFVDTLLSETTDKKIIMLDRRARPGGHWLVAYPFVRLHQPAAFYGVNSRPLDNGAIDQVGWNKGLSELSSRDAVVSYFDLVMMETFLPSGRVEFFPKHEYVGEGEFRSLLTKKSYKVGAETTIVDATYSRTSVPSMRPPPYEVAKGVDLVTPNGLPDITRGYANYTVVGAGKTGIDTCLWLLENDIKPSEITWIMPRDSFYLERESFQPASRDPEKALARLQATWQSTMAATSVDHFLQLQLDHHLLHRLNETVWPTMYHCASVSLLELDAIRKIPTIIRKGRITKISPEKVSLQNGSYIPNPDTLYIDCSASAIAKTPPIPIFQTKKITLQPIRFCQQTFSAALIAHIEATTYPPCSSLEKKNSLAKPIPMPNDAIDNVLVSLQSNLNQLAWGGESSIRKFLKNSRLDYFGNIFPQPAPEGAMEFARRMGEQMVMMSRKLWGLLEGFSSLSCA</sequence>
<organism evidence="1 2">
    <name type="scientific">Pseudocercospora fijiensis (strain CIRAD86)</name>
    <name type="common">Black leaf streak disease fungus</name>
    <name type="synonym">Mycosphaerella fijiensis</name>
    <dbReference type="NCBI Taxonomy" id="383855"/>
    <lineage>
        <taxon>Eukaryota</taxon>
        <taxon>Fungi</taxon>
        <taxon>Dikarya</taxon>
        <taxon>Ascomycota</taxon>
        <taxon>Pezizomycotina</taxon>
        <taxon>Dothideomycetes</taxon>
        <taxon>Dothideomycetidae</taxon>
        <taxon>Mycosphaerellales</taxon>
        <taxon>Mycosphaerellaceae</taxon>
        <taxon>Pseudocercospora</taxon>
    </lineage>
</organism>
<dbReference type="OrthoDB" id="4114509at2759"/>
<evidence type="ECO:0000313" key="2">
    <source>
        <dbReference type="Proteomes" id="UP000016932"/>
    </source>
</evidence>
<dbReference type="EMBL" id="KB446557">
    <property type="protein sequence ID" value="EME85229.1"/>
    <property type="molecule type" value="Genomic_DNA"/>
</dbReference>
<dbReference type="HOGENOM" id="CLU_030357_0_0_1"/>
<name>M3A236_PSEFD</name>
<protein>
    <recommendedName>
        <fullName evidence="3">FAD/NAD(P)-binding domain-containing protein</fullName>
    </recommendedName>
</protein>
<proteinExistence type="predicted"/>
<gene>
    <name evidence="1" type="ORF">MYCFIDRAFT_85247</name>
</gene>
<dbReference type="InterPro" id="IPR036188">
    <property type="entry name" value="FAD/NAD-bd_sf"/>
</dbReference>
<dbReference type="SUPFAM" id="SSF51905">
    <property type="entry name" value="FAD/NAD(P)-binding domain"/>
    <property type="match status" value="1"/>
</dbReference>
<dbReference type="RefSeq" id="XP_007925670.1">
    <property type="nucleotide sequence ID" value="XM_007927479.1"/>
</dbReference>
<dbReference type="Gene3D" id="3.50.50.60">
    <property type="entry name" value="FAD/NAD(P)-binding domain"/>
    <property type="match status" value="1"/>
</dbReference>
<dbReference type="eggNOG" id="ENOG502R8K2">
    <property type="taxonomic scope" value="Eukaryota"/>
</dbReference>
<dbReference type="KEGG" id="pfj:MYCFIDRAFT_85247"/>
<dbReference type="VEuPathDB" id="FungiDB:MYCFIDRAFT_85247"/>
<evidence type="ECO:0008006" key="3">
    <source>
        <dbReference type="Google" id="ProtNLM"/>
    </source>
</evidence>